<accession>L1J1Z5</accession>
<dbReference type="GeneID" id="17298648"/>
<dbReference type="Gene3D" id="1.20.1730.10">
    <property type="entry name" value="Sodium/glucose cotransporter"/>
    <property type="match status" value="1"/>
</dbReference>
<evidence type="ECO:0000256" key="4">
    <source>
        <dbReference type="ARBA" id="ARBA00022692"/>
    </source>
</evidence>
<feature type="transmembrane region" description="Helical" evidence="8">
    <location>
        <begin position="378"/>
        <end position="402"/>
    </location>
</feature>
<evidence type="ECO:0000256" key="7">
    <source>
        <dbReference type="SAM" id="MobiDB-lite"/>
    </source>
</evidence>
<feature type="transmembrane region" description="Helical" evidence="8">
    <location>
        <begin position="209"/>
        <end position="231"/>
    </location>
</feature>
<evidence type="ECO:0000256" key="3">
    <source>
        <dbReference type="ARBA" id="ARBA00022448"/>
    </source>
</evidence>
<dbReference type="PANTHER" id="PTHR46154:SF4">
    <property type="entry name" value="UREA ACTIVE TRANSPORTER"/>
    <property type="match status" value="1"/>
</dbReference>
<feature type="transmembrane region" description="Helical" evidence="8">
    <location>
        <begin position="83"/>
        <end position="105"/>
    </location>
</feature>
<keyword evidence="6 8" id="KW-0472">Membrane</keyword>
<dbReference type="PaxDb" id="55529-EKX42115"/>
<gene>
    <name evidence="9" type="ORF">GUITHDRAFT_111967</name>
</gene>
<evidence type="ECO:0000313" key="9">
    <source>
        <dbReference type="EMBL" id="EKX42115.1"/>
    </source>
</evidence>
<dbReference type="GO" id="GO:0015204">
    <property type="term" value="F:urea transmembrane transporter activity"/>
    <property type="evidence" value="ECO:0007669"/>
    <property type="project" value="InterPro"/>
</dbReference>
<name>L1J1Z5_GUITC</name>
<evidence type="ECO:0000256" key="8">
    <source>
        <dbReference type="SAM" id="Phobius"/>
    </source>
</evidence>
<reference evidence="11" key="2">
    <citation type="submission" date="2012-11" db="EMBL/GenBank/DDBJ databases">
        <authorList>
            <person name="Kuo A."/>
            <person name="Curtis B.A."/>
            <person name="Tanifuji G."/>
            <person name="Burki F."/>
            <person name="Gruber A."/>
            <person name="Irimia M."/>
            <person name="Maruyama S."/>
            <person name="Arias M.C."/>
            <person name="Ball S.G."/>
            <person name="Gile G.H."/>
            <person name="Hirakawa Y."/>
            <person name="Hopkins J.F."/>
            <person name="Rensing S.A."/>
            <person name="Schmutz J."/>
            <person name="Symeonidi A."/>
            <person name="Elias M."/>
            <person name="Eveleigh R.J."/>
            <person name="Herman E.K."/>
            <person name="Klute M.J."/>
            <person name="Nakayama T."/>
            <person name="Obornik M."/>
            <person name="Reyes-Prieto A."/>
            <person name="Armbrust E.V."/>
            <person name="Aves S.J."/>
            <person name="Beiko R.G."/>
            <person name="Coutinho P."/>
            <person name="Dacks J.B."/>
            <person name="Durnford D.G."/>
            <person name="Fast N.M."/>
            <person name="Green B.R."/>
            <person name="Grisdale C."/>
            <person name="Hempe F."/>
            <person name="Henrissat B."/>
            <person name="Hoppner M.P."/>
            <person name="Ishida K.-I."/>
            <person name="Kim E."/>
            <person name="Koreny L."/>
            <person name="Kroth P.G."/>
            <person name="Liu Y."/>
            <person name="Malik S.-B."/>
            <person name="Maier U.G."/>
            <person name="McRose D."/>
            <person name="Mock T."/>
            <person name="Neilson J.A."/>
            <person name="Onodera N.T."/>
            <person name="Poole A.M."/>
            <person name="Pritham E.J."/>
            <person name="Richards T.A."/>
            <person name="Rocap G."/>
            <person name="Roy S.W."/>
            <person name="Sarai C."/>
            <person name="Schaack S."/>
            <person name="Shirato S."/>
            <person name="Slamovits C.H."/>
            <person name="Spencer D.F."/>
            <person name="Suzuki S."/>
            <person name="Worden A.Z."/>
            <person name="Zauner S."/>
            <person name="Barry K."/>
            <person name="Bell C."/>
            <person name="Bharti A.K."/>
            <person name="Crow J.A."/>
            <person name="Grimwood J."/>
            <person name="Kramer R."/>
            <person name="Lindquist E."/>
            <person name="Lucas S."/>
            <person name="Salamov A."/>
            <person name="McFadden G.I."/>
            <person name="Lane C.E."/>
            <person name="Keeling P.J."/>
            <person name="Gray M.W."/>
            <person name="Grigoriev I.V."/>
            <person name="Archibald J.M."/>
        </authorList>
    </citation>
    <scope>NUCLEOTIDE SEQUENCE</scope>
    <source>
        <strain evidence="11">CCMP2712</strain>
    </source>
</reference>
<dbReference type="AlphaFoldDB" id="L1J1Z5"/>
<keyword evidence="11" id="KW-1185">Reference proteome</keyword>
<feature type="transmembrane region" description="Helical" evidence="8">
    <location>
        <begin position="182"/>
        <end position="203"/>
    </location>
</feature>
<comment type="similarity">
    <text evidence="2">Belongs to the sodium:solute symporter (SSF) (TC 2.A.21) family.</text>
</comment>
<dbReference type="InterPro" id="IPR038377">
    <property type="entry name" value="Na/Glc_symporter_sf"/>
</dbReference>
<keyword evidence="3" id="KW-0813">Transport</keyword>
<evidence type="ECO:0008006" key="12">
    <source>
        <dbReference type="Google" id="ProtNLM"/>
    </source>
</evidence>
<keyword evidence="4 8" id="KW-0812">Transmembrane</keyword>
<dbReference type="PROSITE" id="PS50283">
    <property type="entry name" value="NA_SOLUT_SYMP_3"/>
    <property type="match status" value="1"/>
</dbReference>
<dbReference type="InterPro" id="IPR001734">
    <property type="entry name" value="Na/solute_symporter"/>
</dbReference>
<dbReference type="GO" id="GO:0005886">
    <property type="term" value="C:plasma membrane"/>
    <property type="evidence" value="ECO:0007669"/>
    <property type="project" value="TreeGrafter"/>
</dbReference>
<dbReference type="RefSeq" id="XP_005829095.1">
    <property type="nucleotide sequence ID" value="XM_005829038.1"/>
</dbReference>
<dbReference type="InterPro" id="IPR031155">
    <property type="entry name" value="DUR"/>
</dbReference>
<evidence type="ECO:0000313" key="11">
    <source>
        <dbReference type="Proteomes" id="UP000011087"/>
    </source>
</evidence>
<feature type="transmembrane region" description="Helical" evidence="8">
    <location>
        <begin position="344"/>
        <end position="366"/>
    </location>
</feature>
<feature type="transmembrane region" description="Helical" evidence="8">
    <location>
        <begin position="125"/>
        <end position="147"/>
    </location>
</feature>
<feature type="region of interest" description="Disordered" evidence="7">
    <location>
        <begin position="470"/>
        <end position="490"/>
    </location>
</feature>
<reference evidence="9 11" key="1">
    <citation type="journal article" date="2012" name="Nature">
        <title>Algal genomes reveal evolutionary mosaicism and the fate of nucleomorphs.</title>
        <authorList>
            <consortium name="DOE Joint Genome Institute"/>
            <person name="Curtis B.A."/>
            <person name="Tanifuji G."/>
            <person name="Burki F."/>
            <person name="Gruber A."/>
            <person name="Irimia M."/>
            <person name="Maruyama S."/>
            <person name="Arias M.C."/>
            <person name="Ball S.G."/>
            <person name="Gile G.H."/>
            <person name="Hirakawa Y."/>
            <person name="Hopkins J.F."/>
            <person name="Kuo A."/>
            <person name="Rensing S.A."/>
            <person name="Schmutz J."/>
            <person name="Symeonidi A."/>
            <person name="Elias M."/>
            <person name="Eveleigh R.J."/>
            <person name="Herman E.K."/>
            <person name="Klute M.J."/>
            <person name="Nakayama T."/>
            <person name="Obornik M."/>
            <person name="Reyes-Prieto A."/>
            <person name="Armbrust E.V."/>
            <person name="Aves S.J."/>
            <person name="Beiko R.G."/>
            <person name="Coutinho P."/>
            <person name="Dacks J.B."/>
            <person name="Durnford D.G."/>
            <person name="Fast N.M."/>
            <person name="Green B.R."/>
            <person name="Grisdale C.J."/>
            <person name="Hempel F."/>
            <person name="Henrissat B."/>
            <person name="Hoppner M.P."/>
            <person name="Ishida K."/>
            <person name="Kim E."/>
            <person name="Koreny L."/>
            <person name="Kroth P.G."/>
            <person name="Liu Y."/>
            <person name="Malik S.B."/>
            <person name="Maier U.G."/>
            <person name="McRose D."/>
            <person name="Mock T."/>
            <person name="Neilson J.A."/>
            <person name="Onodera N.T."/>
            <person name="Poole A.M."/>
            <person name="Pritham E.J."/>
            <person name="Richards T.A."/>
            <person name="Rocap G."/>
            <person name="Roy S.W."/>
            <person name="Sarai C."/>
            <person name="Schaack S."/>
            <person name="Shirato S."/>
            <person name="Slamovits C.H."/>
            <person name="Spencer D.F."/>
            <person name="Suzuki S."/>
            <person name="Worden A.Z."/>
            <person name="Zauner S."/>
            <person name="Barry K."/>
            <person name="Bell C."/>
            <person name="Bharti A.K."/>
            <person name="Crow J.A."/>
            <person name="Grimwood J."/>
            <person name="Kramer R."/>
            <person name="Lindquist E."/>
            <person name="Lucas S."/>
            <person name="Salamov A."/>
            <person name="McFadden G.I."/>
            <person name="Lane C.E."/>
            <person name="Keeling P.J."/>
            <person name="Gray M.W."/>
            <person name="Grigoriev I.V."/>
            <person name="Archibald J.M."/>
        </authorList>
    </citation>
    <scope>NUCLEOTIDE SEQUENCE</scope>
    <source>
        <strain evidence="9 11">CCMP2712</strain>
    </source>
</reference>
<dbReference type="KEGG" id="gtt:GUITHDRAFT_111967"/>
<dbReference type="STRING" id="905079.L1J1Z5"/>
<dbReference type="HOGENOM" id="CLU_010778_4_0_1"/>
<keyword evidence="5 8" id="KW-1133">Transmembrane helix</keyword>
<dbReference type="EMBL" id="JH993019">
    <property type="protein sequence ID" value="EKX42115.1"/>
    <property type="molecule type" value="Genomic_DNA"/>
</dbReference>
<dbReference type="OMA" id="MVITANM"/>
<organism evidence="9">
    <name type="scientific">Guillardia theta (strain CCMP2712)</name>
    <name type="common">Cryptophyte</name>
    <dbReference type="NCBI Taxonomy" id="905079"/>
    <lineage>
        <taxon>Eukaryota</taxon>
        <taxon>Cryptophyceae</taxon>
        <taxon>Pyrenomonadales</taxon>
        <taxon>Geminigeraceae</taxon>
        <taxon>Guillardia</taxon>
    </lineage>
</organism>
<protein>
    <recommendedName>
        <fullName evidence="12">Urea transporter</fullName>
    </recommendedName>
</protein>
<dbReference type="CDD" id="cd11476">
    <property type="entry name" value="SLC5sbd_DUR3"/>
    <property type="match status" value="1"/>
</dbReference>
<dbReference type="Proteomes" id="UP000011087">
    <property type="component" value="Unassembled WGS sequence"/>
</dbReference>
<dbReference type="eggNOG" id="KOG2348">
    <property type="taxonomic scope" value="Eukaryota"/>
</dbReference>
<evidence type="ECO:0000256" key="6">
    <source>
        <dbReference type="ARBA" id="ARBA00023136"/>
    </source>
</evidence>
<dbReference type="EnsemblProtists" id="EKX42115">
    <property type="protein sequence ID" value="EKX42115"/>
    <property type="gene ID" value="GUITHDRAFT_111967"/>
</dbReference>
<sequence>MWKIYAGPSDLGSTDKVWENLKAITLKNPITGNLHGSPLTIWSRGGLIFGIANIIGNFGTVFVDQSYWQGAVACKPSATWKGYMLGGMAWFAIPFSMATTLGLAARALDLPITMSEAGSGLVPPAVALHVMGQGGAFLIVLQLFLAVTSTANSEQLAVASLFAYDVYKRYFRPQASGTDIIFVSRVAVLGWGIFSGVIAIILFELEIGLGWVYVAMGNFIGSAVFPLAACLTWKDCSATGAICGAFAGLAAAMITWLVIADTYYGEVNVANMGSDYAFLGGNLMALFISPMVGIPISLMAPQNYDWSKLRAETDGVVVLDAGEHATGLKLDDDGEDGVAAMDRALWNTSVYGGSLSIVLILIWPILALPAREFTKSYFGFWVAIAFIWGHVAAIITVIYPIWEVRQDIYDVLVGGKRHVPDQPITQVSMHGQHKYSVHGATEWKDVFSYHGKQADAEQGQPQEINMVNMQPVPAPAQPMGTGETIMSGQA</sequence>
<evidence type="ECO:0000256" key="2">
    <source>
        <dbReference type="ARBA" id="ARBA00006434"/>
    </source>
</evidence>
<evidence type="ECO:0000313" key="10">
    <source>
        <dbReference type="EnsemblProtists" id="EKX42115"/>
    </source>
</evidence>
<reference evidence="10" key="3">
    <citation type="submission" date="2016-03" db="UniProtKB">
        <authorList>
            <consortium name="EnsemblProtists"/>
        </authorList>
    </citation>
    <scope>IDENTIFICATION</scope>
</reference>
<feature type="transmembrane region" description="Helical" evidence="8">
    <location>
        <begin position="279"/>
        <end position="300"/>
    </location>
</feature>
<comment type="subcellular location">
    <subcellularLocation>
        <location evidence="1">Membrane</location>
        <topology evidence="1">Multi-pass membrane protein</topology>
    </subcellularLocation>
</comment>
<evidence type="ECO:0000256" key="1">
    <source>
        <dbReference type="ARBA" id="ARBA00004141"/>
    </source>
</evidence>
<evidence type="ECO:0000256" key="5">
    <source>
        <dbReference type="ARBA" id="ARBA00022989"/>
    </source>
</evidence>
<proteinExistence type="inferred from homology"/>
<dbReference type="OrthoDB" id="6132759at2759"/>
<feature type="transmembrane region" description="Helical" evidence="8">
    <location>
        <begin position="41"/>
        <end position="63"/>
    </location>
</feature>
<feature type="transmembrane region" description="Helical" evidence="8">
    <location>
        <begin position="238"/>
        <end position="259"/>
    </location>
</feature>
<dbReference type="PANTHER" id="PTHR46154">
    <property type="match status" value="1"/>
</dbReference>